<dbReference type="AlphaFoldDB" id="A0A512RSP9"/>
<evidence type="ECO:0000313" key="1">
    <source>
        <dbReference type="EMBL" id="GEP98715.1"/>
    </source>
</evidence>
<protein>
    <recommendedName>
        <fullName evidence="3">Lipoprotein</fullName>
    </recommendedName>
</protein>
<name>A0A512RSP9_9BACT</name>
<evidence type="ECO:0008006" key="3">
    <source>
        <dbReference type="Google" id="ProtNLM"/>
    </source>
</evidence>
<sequence length="370" mass="41752">MMNRIFILSCFVLLAACRKGVVIPRVESEMVRNFQHSAPPDGKVRGLYLLNEGNMNMNKASLDYLDLTTGRYDRRIFTAYNPEVTRGLGDVGNYIAIYGAKMYLVINNSNKVEVVDAHTVTRIRQINVNQCRYVDFYKDKAYITSNDGYVAVVDTATLEVEARIPTGRNPEQLIVAGNKLYVVNSGGYSPPNYEKTVSVINLDTQQEIRRIEAGINLHRMALDAYGDLYVTSRGDYYDVPSKIFVIDTHTDQLKQTLDIAASNLYIHNDLAYIYSVEWSYITGTNAISYTLLNVRDETVLDKSFITDGTEKQIKIPYGIAVDPETEDVFVTDAKDYVTPGTLHCYDKSGKRKWSVMTGDIPAHFAFLKTN</sequence>
<dbReference type="EMBL" id="BKAU01000007">
    <property type="protein sequence ID" value="GEP98715.1"/>
    <property type="molecule type" value="Genomic_DNA"/>
</dbReference>
<evidence type="ECO:0000313" key="2">
    <source>
        <dbReference type="Proteomes" id="UP000321436"/>
    </source>
</evidence>
<dbReference type="InterPro" id="IPR051200">
    <property type="entry name" value="Host-pathogen_enzymatic-act"/>
</dbReference>
<organism evidence="1 2">
    <name type="scientific">Chitinophaga cymbidii</name>
    <dbReference type="NCBI Taxonomy" id="1096750"/>
    <lineage>
        <taxon>Bacteria</taxon>
        <taxon>Pseudomonadati</taxon>
        <taxon>Bacteroidota</taxon>
        <taxon>Chitinophagia</taxon>
        <taxon>Chitinophagales</taxon>
        <taxon>Chitinophagaceae</taxon>
        <taxon>Chitinophaga</taxon>
    </lineage>
</organism>
<gene>
    <name evidence="1" type="ORF">CCY01nite_49750</name>
</gene>
<accession>A0A512RSP9</accession>
<dbReference type="Pfam" id="PF16819">
    <property type="entry name" value="DUF5074"/>
    <property type="match status" value="1"/>
</dbReference>
<dbReference type="InterPro" id="IPR015943">
    <property type="entry name" value="WD40/YVTN_repeat-like_dom_sf"/>
</dbReference>
<reference evidence="1 2" key="1">
    <citation type="submission" date="2019-07" db="EMBL/GenBank/DDBJ databases">
        <title>Whole genome shotgun sequence of Chitinophaga cymbidii NBRC 109752.</title>
        <authorList>
            <person name="Hosoyama A."/>
            <person name="Uohara A."/>
            <person name="Ohji S."/>
            <person name="Ichikawa N."/>
        </authorList>
    </citation>
    <scope>NUCLEOTIDE SEQUENCE [LARGE SCALE GENOMIC DNA]</scope>
    <source>
        <strain evidence="1 2">NBRC 109752</strain>
    </source>
</reference>
<dbReference type="PANTHER" id="PTHR47197:SF3">
    <property type="entry name" value="DIHYDRO-HEME D1 DEHYDROGENASE"/>
    <property type="match status" value="1"/>
</dbReference>
<dbReference type="OrthoDB" id="792648at2"/>
<dbReference type="InterPro" id="IPR031815">
    <property type="entry name" value="DUF5074"/>
</dbReference>
<dbReference type="SUPFAM" id="SSF50969">
    <property type="entry name" value="YVTN repeat-like/Quinoprotein amine dehydrogenase"/>
    <property type="match status" value="1"/>
</dbReference>
<dbReference type="Proteomes" id="UP000321436">
    <property type="component" value="Unassembled WGS sequence"/>
</dbReference>
<proteinExistence type="predicted"/>
<comment type="caution">
    <text evidence="1">The sequence shown here is derived from an EMBL/GenBank/DDBJ whole genome shotgun (WGS) entry which is preliminary data.</text>
</comment>
<dbReference type="RefSeq" id="WP_146867328.1">
    <property type="nucleotide sequence ID" value="NZ_BKAU01000007.1"/>
</dbReference>
<dbReference type="PANTHER" id="PTHR47197">
    <property type="entry name" value="PROTEIN NIRF"/>
    <property type="match status" value="1"/>
</dbReference>
<keyword evidence="2" id="KW-1185">Reference proteome</keyword>
<dbReference type="PROSITE" id="PS51257">
    <property type="entry name" value="PROKAR_LIPOPROTEIN"/>
    <property type="match status" value="1"/>
</dbReference>
<dbReference type="Gene3D" id="2.130.10.10">
    <property type="entry name" value="YVTN repeat-like/Quinoprotein amine dehydrogenase"/>
    <property type="match status" value="1"/>
</dbReference>
<dbReference type="InterPro" id="IPR011044">
    <property type="entry name" value="Quino_amine_DH_bsu"/>
</dbReference>